<proteinExistence type="predicted"/>
<reference evidence="2" key="1">
    <citation type="journal article" date="2019" name="Int. J. Syst. Evol. Microbiol.">
        <title>The Global Catalogue of Microorganisms (GCM) 10K type strain sequencing project: providing services to taxonomists for standard genome sequencing and annotation.</title>
        <authorList>
            <consortium name="The Broad Institute Genomics Platform"/>
            <consortium name="The Broad Institute Genome Sequencing Center for Infectious Disease"/>
            <person name="Wu L."/>
            <person name="Ma J."/>
        </authorList>
    </citation>
    <scope>NUCLEOTIDE SEQUENCE [LARGE SCALE GENOMIC DNA]</scope>
    <source>
        <strain evidence="2">JCM 14545</strain>
    </source>
</reference>
<comment type="caution">
    <text evidence="1">The sequence shown here is derived from an EMBL/GenBank/DDBJ whole genome shotgun (WGS) entry which is preliminary data.</text>
</comment>
<evidence type="ECO:0000313" key="1">
    <source>
        <dbReference type="EMBL" id="GAA1976132.1"/>
    </source>
</evidence>
<protein>
    <recommendedName>
        <fullName evidence="3">DUF397 domain-containing protein</fullName>
    </recommendedName>
</protein>
<keyword evidence="2" id="KW-1185">Reference proteome</keyword>
<evidence type="ECO:0000313" key="2">
    <source>
        <dbReference type="Proteomes" id="UP001501116"/>
    </source>
</evidence>
<name>A0ABP5D9E9_9PSEU</name>
<dbReference type="Proteomes" id="UP001501116">
    <property type="component" value="Unassembled WGS sequence"/>
</dbReference>
<accession>A0ABP5D9E9</accession>
<dbReference type="RefSeq" id="WP_344426199.1">
    <property type="nucleotide sequence ID" value="NZ_BAAANN010000027.1"/>
</dbReference>
<gene>
    <name evidence="1" type="ORF">GCM10009754_59710</name>
</gene>
<sequence length="80" mass="8696">MDGDISVLTQNSPRREWLVRCYDSNLRLGVCAVEANNGEIAIAGPDDEFFTLSQHDIVAFQSALNAAIARAAQDVEAEQS</sequence>
<organism evidence="1 2">
    <name type="scientific">Amycolatopsis minnesotensis</name>
    <dbReference type="NCBI Taxonomy" id="337894"/>
    <lineage>
        <taxon>Bacteria</taxon>
        <taxon>Bacillati</taxon>
        <taxon>Actinomycetota</taxon>
        <taxon>Actinomycetes</taxon>
        <taxon>Pseudonocardiales</taxon>
        <taxon>Pseudonocardiaceae</taxon>
        <taxon>Amycolatopsis</taxon>
    </lineage>
</organism>
<dbReference type="EMBL" id="BAAANN010000027">
    <property type="protein sequence ID" value="GAA1976132.1"/>
    <property type="molecule type" value="Genomic_DNA"/>
</dbReference>
<evidence type="ECO:0008006" key="3">
    <source>
        <dbReference type="Google" id="ProtNLM"/>
    </source>
</evidence>